<proteinExistence type="predicted"/>
<comment type="caution">
    <text evidence="1">The sequence shown here is derived from an EMBL/GenBank/DDBJ whole genome shotgun (WGS) entry which is preliminary data.</text>
</comment>
<protein>
    <recommendedName>
        <fullName evidence="3">Tetratricopeptide repeat protein</fullName>
    </recommendedName>
</protein>
<evidence type="ECO:0000313" key="1">
    <source>
        <dbReference type="EMBL" id="GGM84222.1"/>
    </source>
</evidence>
<sequence length="351" mass="40351">MEASGIIGLSEKLAGSFVSGEQSELLEFERKTRINRLDKNEIYRFLGEEPGRMAVEVVDRYSEAVNVARTKSWKFSLGYFERADAGLALLTGNAHLYARLFYHSGWSFFYYSKGVYAKAVAHLNQGLELSERLENQGAAFLAFRRILDQIPNLAKIHLQDGRVCQALELHNGILKALVYNDYTSLPGKWQTGMFDHDGYSRQRGIDDVMLNTTKTILAHSQRAEERALYEVIFRDIGHFEISNDHLEVIGRFISLKRSFFAQAHDAFLSKLNEFLVLPMDTCFDLLKLAVIANYLDLARKNMKGESLRRVCEKVDDYISFHLHPQPSERFLILLIYKEFPYLKQSNQPAFI</sequence>
<reference evidence="2" key="1">
    <citation type="journal article" date="2019" name="Int. J. Syst. Evol. Microbiol.">
        <title>The Global Catalogue of Microorganisms (GCM) 10K type strain sequencing project: providing services to taxonomists for standard genome sequencing and annotation.</title>
        <authorList>
            <consortium name="The Broad Institute Genomics Platform"/>
            <consortium name="The Broad Institute Genome Sequencing Center for Infectious Disease"/>
            <person name="Wu L."/>
            <person name="Ma J."/>
        </authorList>
    </citation>
    <scope>NUCLEOTIDE SEQUENCE [LARGE SCALE GENOMIC DNA]</scope>
    <source>
        <strain evidence="2">CGMCC 1.6375</strain>
    </source>
</reference>
<accession>A0ABQ2HLY1</accession>
<evidence type="ECO:0000313" key="2">
    <source>
        <dbReference type="Proteomes" id="UP000632339"/>
    </source>
</evidence>
<gene>
    <name evidence="1" type="ORF">GCM10010967_15060</name>
</gene>
<dbReference type="Proteomes" id="UP000632339">
    <property type="component" value="Unassembled WGS sequence"/>
</dbReference>
<name>A0ABQ2HLY1_9BACT</name>
<organism evidence="1 2">
    <name type="scientific">Dyadobacter beijingensis</name>
    <dbReference type="NCBI Taxonomy" id="365489"/>
    <lineage>
        <taxon>Bacteria</taxon>
        <taxon>Pseudomonadati</taxon>
        <taxon>Bacteroidota</taxon>
        <taxon>Cytophagia</taxon>
        <taxon>Cytophagales</taxon>
        <taxon>Spirosomataceae</taxon>
        <taxon>Dyadobacter</taxon>
    </lineage>
</organism>
<dbReference type="EMBL" id="BMLI01000001">
    <property type="protein sequence ID" value="GGM84222.1"/>
    <property type="molecule type" value="Genomic_DNA"/>
</dbReference>
<evidence type="ECO:0008006" key="3">
    <source>
        <dbReference type="Google" id="ProtNLM"/>
    </source>
</evidence>
<keyword evidence="2" id="KW-1185">Reference proteome</keyword>
<dbReference type="RefSeq" id="WP_019944553.1">
    <property type="nucleotide sequence ID" value="NZ_BMLI01000001.1"/>
</dbReference>